<dbReference type="Proteomes" id="UP000198379">
    <property type="component" value="Unassembled WGS sequence"/>
</dbReference>
<evidence type="ECO:0000313" key="1">
    <source>
        <dbReference type="EMBL" id="SNR35790.1"/>
    </source>
</evidence>
<reference evidence="1 2" key="1">
    <citation type="submission" date="2017-06" db="EMBL/GenBank/DDBJ databases">
        <authorList>
            <person name="Kim H.J."/>
            <person name="Triplett B.A."/>
        </authorList>
    </citation>
    <scope>NUCLEOTIDE SEQUENCE [LARGE SCALE GENOMIC DNA]</scope>
    <source>
        <strain evidence="1 2">DSM 25597</strain>
    </source>
</reference>
<proteinExistence type="predicted"/>
<keyword evidence="2" id="KW-1185">Reference proteome</keyword>
<organism evidence="1 2">
    <name type="scientific">Dokdonia pacifica</name>
    <dbReference type="NCBI Taxonomy" id="1627892"/>
    <lineage>
        <taxon>Bacteria</taxon>
        <taxon>Pseudomonadati</taxon>
        <taxon>Bacteroidota</taxon>
        <taxon>Flavobacteriia</taxon>
        <taxon>Flavobacteriales</taxon>
        <taxon>Flavobacteriaceae</taxon>
        <taxon>Dokdonia</taxon>
    </lineage>
</organism>
<evidence type="ECO:0000313" key="2">
    <source>
        <dbReference type="Proteomes" id="UP000198379"/>
    </source>
</evidence>
<sequence>MYVIYVVISLGWVIKSDLGEGFIYNKGYLKYILNSLYYFLNHMVYDSIMIFSIE</sequence>
<accession>A0A238VN48</accession>
<gene>
    <name evidence="1" type="ORF">SAMN06265376_10193</name>
</gene>
<protein>
    <submittedName>
        <fullName evidence="1">Uncharacterized protein</fullName>
    </submittedName>
</protein>
<name>A0A238VN48_9FLAO</name>
<dbReference type="AlphaFoldDB" id="A0A238VN48"/>
<dbReference type="EMBL" id="FZNY01000001">
    <property type="protein sequence ID" value="SNR35790.1"/>
    <property type="molecule type" value="Genomic_DNA"/>
</dbReference>